<keyword evidence="3" id="KW-1185">Reference proteome</keyword>
<protein>
    <submittedName>
        <fullName evidence="2">Serine/threonine-protein kinase-like protein</fullName>
    </submittedName>
</protein>
<dbReference type="InterPro" id="IPR011009">
    <property type="entry name" value="Kinase-like_dom_sf"/>
</dbReference>
<keyword evidence="2" id="KW-0808">Transferase</keyword>
<accession>A0A2V1D2Y3</accession>
<reference evidence="2 3" key="1">
    <citation type="journal article" date="2018" name="Sci. Rep.">
        <title>Comparative genomics provides insights into the lifestyle and reveals functional heterogeneity of dark septate endophytic fungi.</title>
        <authorList>
            <person name="Knapp D.G."/>
            <person name="Nemeth J.B."/>
            <person name="Barry K."/>
            <person name="Hainaut M."/>
            <person name="Henrissat B."/>
            <person name="Johnson J."/>
            <person name="Kuo A."/>
            <person name="Lim J.H.P."/>
            <person name="Lipzen A."/>
            <person name="Nolan M."/>
            <person name="Ohm R.A."/>
            <person name="Tamas L."/>
            <person name="Grigoriev I.V."/>
            <person name="Spatafora J.W."/>
            <person name="Nagy L.G."/>
            <person name="Kovacs G.M."/>
        </authorList>
    </citation>
    <scope>NUCLEOTIDE SEQUENCE [LARGE SCALE GENOMIC DNA]</scope>
    <source>
        <strain evidence="2 3">DSE2036</strain>
    </source>
</reference>
<dbReference type="InterPro" id="IPR000719">
    <property type="entry name" value="Prot_kinase_dom"/>
</dbReference>
<dbReference type="AlphaFoldDB" id="A0A2V1D2Y3"/>
<evidence type="ECO:0000313" key="2">
    <source>
        <dbReference type="EMBL" id="PVH92400.1"/>
    </source>
</evidence>
<name>A0A2V1D2Y3_9PLEO</name>
<gene>
    <name evidence="2" type="ORF">DM02DRAFT_619979</name>
</gene>
<evidence type="ECO:0000313" key="3">
    <source>
        <dbReference type="Proteomes" id="UP000244855"/>
    </source>
</evidence>
<proteinExistence type="predicted"/>
<dbReference type="GO" id="GO:0004672">
    <property type="term" value="F:protein kinase activity"/>
    <property type="evidence" value="ECO:0007669"/>
    <property type="project" value="InterPro"/>
</dbReference>
<feature type="domain" description="Protein kinase" evidence="1">
    <location>
        <begin position="70"/>
        <end position="286"/>
    </location>
</feature>
<organism evidence="2 3">
    <name type="scientific">Periconia macrospinosa</name>
    <dbReference type="NCBI Taxonomy" id="97972"/>
    <lineage>
        <taxon>Eukaryota</taxon>
        <taxon>Fungi</taxon>
        <taxon>Dikarya</taxon>
        <taxon>Ascomycota</taxon>
        <taxon>Pezizomycotina</taxon>
        <taxon>Dothideomycetes</taxon>
        <taxon>Pleosporomycetidae</taxon>
        <taxon>Pleosporales</taxon>
        <taxon>Massarineae</taxon>
        <taxon>Periconiaceae</taxon>
        <taxon>Periconia</taxon>
    </lineage>
</organism>
<keyword evidence="2" id="KW-0418">Kinase</keyword>
<dbReference type="OrthoDB" id="4062651at2759"/>
<dbReference type="Gene3D" id="1.10.510.10">
    <property type="entry name" value="Transferase(Phosphotransferase) domain 1"/>
    <property type="match status" value="1"/>
</dbReference>
<dbReference type="GO" id="GO:0005524">
    <property type="term" value="F:ATP binding"/>
    <property type="evidence" value="ECO:0007669"/>
    <property type="project" value="InterPro"/>
</dbReference>
<evidence type="ECO:0000259" key="1">
    <source>
        <dbReference type="PROSITE" id="PS50011"/>
    </source>
</evidence>
<dbReference type="SUPFAM" id="SSF56112">
    <property type="entry name" value="Protein kinase-like (PK-like)"/>
    <property type="match status" value="1"/>
</dbReference>
<dbReference type="Pfam" id="PF00069">
    <property type="entry name" value="Pkinase"/>
    <property type="match status" value="1"/>
</dbReference>
<sequence length="286" mass="32444">MSWQRTSQPESCCKLLLFIDLSIPLNTKTSTDLESINMKVCEQNQAWVDNGGELTFSHTKFILREGNHYYYALTDRRYGSAADVDPTELSIVSIPTSQIWPRFPHHYTRVSEPLLRDCHIKEPSLIHYGDTKASTDIASLLLHEAEVCETLRAHPHPNIAHYLGCRVRDGQITGLCFVRYGKNLLEWMKNGHAVDIDSCLQGIKNGIKHLHDLGFVHCDVNPANIVMNGTDPIIIDFDSCRRIGEPLGLKAGTRGWTGEDFTSAQREMDDDGILRIRSWLIQMKRV</sequence>
<dbReference type="EMBL" id="KZ805687">
    <property type="protein sequence ID" value="PVH92400.1"/>
    <property type="molecule type" value="Genomic_DNA"/>
</dbReference>
<dbReference type="Proteomes" id="UP000244855">
    <property type="component" value="Unassembled WGS sequence"/>
</dbReference>
<dbReference type="PROSITE" id="PS50011">
    <property type="entry name" value="PROTEIN_KINASE_DOM"/>
    <property type="match status" value="1"/>
</dbReference>
<dbReference type="STRING" id="97972.A0A2V1D2Y3"/>